<protein>
    <submittedName>
        <fullName evidence="6">DNA-binding transcriptional LysR family regulator</fullName>
    </submittedName>
</protein>
<evidence type="ECO:0000256" key="1">
    <source>
        <dbReference type="ARBA" id="ARBA00009437"/>
    </source>
</evidence>
<proteinExistence type="inferred from homology"/>
<dbReference type="SUPFAM" id="SSF46785">
    <property type="entry name" value="Winged helix' DNA-binding domain"/>
    <property type="match status" value="1"/>
</dbReference>
<dbReference type="Pfam" id="PF03466">
    <property type="entry name" value="LysR_substrate"/>
    <property type="match status" value="1"/>
</dbReference>
<name>A0A4R3JZ51_9PROT</name>
<dbReference type="PANTHER" id="PTHR30126:SF4">
    <property type="entry name" value="LYSR FAMILY TRANSCRIPTIONAL REGULATOR"/>
    <property type="match status" value="1"/>
</dbReference>
<dbReference type="Gene3D" id="3.40.190.10">
    <property type="entry name" value="Periplasmic binding protein-like II"/>
    <property type="match status" value="2"/>
</dbReference>
<dbReference type="Proteomes" id="UP000295135">
    <property type="component" value="Unassembled WGS sequence"/>
</dbReference>
<dbReference type="SUPFAM" id="SSF53850">
    <property type="entry name" value="Periplasmic binding protein-like II"/>
    <property type="match status" value="1"/>
</dbReference>
<reference evidence="6 7" key="1">
    <citation type="submission" date="2019-03" db="EMBL/GenBank/DDBJ databases">
        <title>Genomic Encyclopedia of Type Strains, Phase IV (KMG-IV): sequencing the most valuable type-strain genomes for metagenomic binning, comparative biology and taxonomic classification.</title>
        <authorList>
            <person name="Goeker M."/>
        </authorList>
    </citation>
    <scope>NUCLEOTIDE SEQUENCE [LARGE SCALE GENOMIC DNA]</scope>
    <source>
        <strain evidence="6 7">DSM 103923</strain>
    </source>
</reference>
<dbReference type="EMBL" id="SLZY01000001">
    <property type="protein sequence ID" value="TCS74078.1"/>
    <property type="molecule type" value="Genomic_DNA"/>
</dbReference>
<organism evidence="6 7">
    <name type="scientific">Sulfuritortus calidifontis</name>
    <dbReference type="NCBI Taxonomy" id="1914471"/>
    <lineage>
        <taxon>Bacteria</taxon>
        <taxon>Pseudomonadati</taxon>
        <taxon>Pseudomonadota</taxon>
        <taxon>Betaproteobacteria</taxon>
        <taxon>Nitrosomonadales</taxon>
        <taxon>Thiobacillaceae</taxon>
        <taxon>Sulfuritortus</taxon>
    </lineage>
</organism>
<feature type="domain" description="HTH lysR-type" evidence="5">
    <location>
        <begin position="3"/>
        <end position="60"/>
    </location>
</feature>
<evidence type="ECO:0000313" key="7">
    <source>
        <dbReference type="Proteomes" id="UP000295135"/>
    </source>
</evidence>
<comment type="similarity">
    <text evidence="1">Belongs to the LysR transcriptional regulatory family.</text>
</comment>
<dbReference type="Gene3D" id="1.10.10.10">
    <property type="entry name" value="Winged helix-like DNA-binding domain superfamily/Winged helix DNA-binding domain"/>
    <property type="match status" value="1"/>
</dbReference>
<evidence type="ECO:0000313" key="6">
    <source>
        <dbReference type="EMBL" id="TCS74078.1"/>
    </source>
</evidence>
<dbReference type="InterPro" id="IPR036388">
    <property type="entry name" value="WH-like_DNA-bd_sf"/>
</dbReference>
<keyword evidence="2" id="KW-0805">Transcription regulation</keyword>
<dbReference type="GO" id="GO:0003700">
    <property type="term" value="F:DNA-binding transcription factor activity"/>
    <property type="evidence" value="ECO:0007669"/>
    <property type="project" value="InterPro"/>
</dbReference>
<dbReference type="InterPro" id="IPR036390">
    <property type="entry name" value="WH_DNA-bd_sf"/>
</dbReference>
<dbReference type="PANTHER" id="PTHR30126">
    <property type="entry name" value="HTH-TYPE TRANSCRIPTIONAL REGULATOR"/>
    <property type="match status" value="1"/>
</dbReference>
<sequence length="306" mass="32882">MKLSLEALEALDAIDRHGSFAAAARALHRVPSALTYTIQKLEQDLDALLFDRRGHRAVLTEAGAELLKEGRHLLNAAGALECRVRQVAKGWEAELVIAVNSLLPMAPVLELLAEFYAAHGETRIRLIEETLTGAWDALADNRADLVLGASGDAPPGGGYRSQVLGELDFVFAVAPHHPLAALPDPLPASERGRHRAVVVADSSRRLPARSVGLLSGQETLTVPDMAAKLAAQIAGLGVGFLPEYLARPEIAAGRLLEKTPEEGKPREMLALAWRASHRGRALAWFRERALSAGFRARLLPGGKIEA</sequence>
<dbReference type="OrthoDB" id="8705920at2"/>
<evidence type="ECO:0000256" key="3">
    <source>
        <dbReference type="ARBA" id="ARBA00023125"/>
    </source>
</evidence>
<dbReference type="InterPro" id="IPR005119">
    <property type="entry name" value="LysR_subst-bd"/>
</dbReference>
<gene>
    <name evidence="6" type="ORF">EDC61_101303</name>
</gene>
<evidence type="ECO:0000256" key="2">
    <source>
        <dbReference type="ARBA" id="ARBA00023015"/>
    </source>
</evidence>
<dbReference type="InterPro" id="IPR000847">
    <property type="entry name" value="LysR_HTH_N"/>
</dbReference>
<accession>A0A4R3JZ51</accession>
<evidence type="ECO:0000259" key="5">
    <source>
        <dbReference type="PROSITE" id="PS50931"/>
    </source>
</evidence>
<keyword evidence="7" id="KW-1185">Reference proteome</keyword>
<evidence type="ECO:0000256" key="4">
    <source>
        <dbReference type="ARBA" id="ARBA00023163"/>
    </source>
</evidence>
<comment type="caution">
    <text evidence="6">The sequence shown here is derived from an EMBL/GenBank/DDBJ whole genome shotgun (WGS) entry which is preliminary data.</text>
</comment>
<dbReference type="Pfam" id="PF00126">
    <property type="entry name" value="HTH_1"/>
    <property type="match status" value="1"/>
</dbReference>
<dbReference type="PROSITE" id="PS50931">
    <property type="entry name" value="HTH_LYSR"/>
    <property type="match status" value="1"/>
</dbReference>
<keyword evidence="3 6" id="KW-0238">DNA-binding</keyword>
<keyword evidence="4" id="KW-0804">Transcription</keyword>
<dbReference type="GO" id="GO:0000976">
    <property type="term" value="F:transcription cis-regulatory region binding"/>
    <property type="evidence" value="ECO:0007669"/>
    <property type="project" value="TreeGrafter"/>
</dbReference>
<dbReference type="AlphaFoldDB" id="A0A4R3JZ51"/>
<dbReference type="RefSeq" id="WP_126459128.1">
    <property type="nucleotide sequence ID" value="NZ_AP018721.1"/>
</dbReference>